<dbReference type="Pfam" id="PF02784">
    <property type="entry name" value="Orn_Arg_deC_N"/>
    <property type="match status" value="1"/>
</dbReference>
<keyword evidence="4" id="KW-0456">Lyase</keyword>
<feature type="domain" description="Orn/DAP/Arg decarboxylase 2 N-terminal" evidence="6">
    <location>
        <begin position="44"/>
        <end position="304"/>
    </location>
</feature>
<dbReference type="PANTHER" id="PTHR43727">
    <property type="entry name" value="DIAMINOPIMELATE DECARBOXYLASE"/>
    <property type="match status" value="1"/>
</dbReference>
<dbReference type="InterPro" id="IPR009006">
    <property type="entry name" value="Ala_racemase/Decarboxylase_C"/>
</dbReference>
<dbReference type="InterPro" id="IPR029066">
    <property type="entry name" value="PLP-binding_barrel"/>
</dbReference>
<dbReference type="PANTHER" id="PTHR43727:SF2">
    <property type="entry name" value="GROUP IV DECARBOXYLASE"/>
    <property type="match status" value="1"/>
</dbReference>
<dbReference type="PRINTS" id="PR01179">
    <property type="entry name" value="ODADCRBXLASE"/>
</dbReference>
<feature type="modified residue" description="N6-(pyridoxal phosphate)lysine" evidence="5">
    <location>
        <position position="70"/>
    </location>
</feature>
<dbReference type="FunFam" id="3.20.20.10:FF:000003">
    <property type="entry name" value="Diaminopimelate decarboxylase"/>
    <property type="match status" value="1"/>
</dbReference>
<evidence type="ECO:0000256" key="4">
    <source>
        <dbReference type="ARBA" id="ARBA00023239"/>
    </source>
</evidence>
<dbReference type="InterPro" id="IPR002986">
    <property type="entry name" value="DAP_deCOOHase_LysA"/>
</dbReference>
<evidence type="ECO:0000256" key="5">
    <source>
        <dbReference type="PIRSR" id="PIRSR600183-50"/>
    </source>
</evidence>
<gene>
    <name evidence="7" type="ORF">GBAR_LOCUS3184</name>
</gene>
<dbReference type="EMBL" id="CASHTH010000436">
    <property type="protein sequence ID" value="CAI8001407.1"/>
    <property type="molecule type" value="Genomic_DNA"/>
</dbReference>
<evidence type="ECO:0000313" key="7">
    <source>
        <dbReference type="EMBL" id="CAI8001407.1"/>
    </source>
</evidence>
<name>A0AA35R275_GEOBA</name>
<dbReference type="InterPro" id="IPR000183">
    <property type="entry name" value="Orn/DAP/Arg_de-COase"/>
</dbReference>
<evidence type="ECO:0000256" key="2">
    <source>
        <dbReference type="ARBA" id="ARBA00022793"/>
    </source>
</evidence>
<accession>A0AA35R275</accession>
<dbReference type="AlphaFoldDB" id="A0AA35R275"/>
<reference evidence="7" key="1">
    <citation type="submission" date="2023-03" db="EMBL/GenBank/DDBJ databases">
        <authorList>
            <person name="Steffen K."/>
            <person name="Cardenas P."/>
        </authorList>
    </citation>
    <scope>NUCLEOTIDE SEQUENCE</scope>
</reference>
<evidence type="ECO:0000256" key="3">
    <source>
        <dbReference type="ARBA" id="ARBA00022898"/>
    </source>
</evidence>
<comment type="caution">
    <text evidence="7">The sequence shown here is derived from an EMBL/GenBank/DDBJ whole genome shotgun (WGS) entry which is preliminary data.</text>
</comment>
<evidence type="ECO:0000313" key="8">
    <source>
        <dbReference type="Proteomes" id="UP001174909"/>
    </source>
</evidence>
<dbReference type="SUPFAM" id="SSF51419">
    <property type="entry name" value="PLP-binding barrel"/>
    <property type="match status" value="1"/>
</dbReference>
<dbReference type="CDD" id="cd06828">
    <property type="entry name" value="PLPDE_III_DapDC"/>
    <property type="match status" value="1"/>
</dbReference>
<dbReference type="NCBIfam" id="TIGR01048">
    <property type="entry name" value="lysA"/>
    <property type="match status" value="1"/>
</dbReference>
<dbReference type="GO" id="GO:0009089">
    <property type="term" value="P:lysine biosynthetic process via diaminopimelate"/>
    <property type="evidence" value="ECO:0007669"/>
    <property type="project" value="InterPro"/>
</dbReference>
<evidence type="ECO:0000256" key="1">
    <source>
        <dbReference type="ARBA" id="ARBA00001933"/>
    </source>
</evidence>
<proteinExistence type="inferred from homology"/>
<comment type="cofactor">
    <cofactor evidence="1 5">
        <name>pyridoxal 5'-phosphate</name>
        <dbReference type="ChEBI" id="CHEBI:597326"/>
    </cofactor>
</comment>
<dbReference type="InterPro" id="IPR022644">
    <property type="entry name" value="De-COase2_N"/>
</dbReference>
<sequence>MFPQHVFPDTAEIDGQGRLVIGGCSALDLAEEYGTPVYVLDEATLRNRCRSYRAEFEQRCPGAQVLYASKAYINPALAQIFNEEGLGLDVVSGGELAVAIAAQFPLEKVYFHGNNKTSDELAYAVDQGIGRIVVDSFHELDLLNRIAGEAGKVQDILIRVSPGIDPHTHAYTTTGIIDSKFGFSIQTGQAAEAIRQALALSRNGGNLTLKGLHFHLGSPIFELEPYQAAATDLVLRFAAGFREEGLDLQEFSPGGGFAIAYTRDQEPPAIGEYAETIVATLKATCGELGLAIPTLLIEPGRSIVGPAGVALYRIGAIKDIPGVRKYVSVDGGMGDNIRPALYQASYEVVSAGKVNSSTSGNGTYAEEKVTIAGKYCESGDVLASDIMLPTPEPGDIIAIPAAGAYCPSMASNYNLNPRPPMVLVKDGKSRLIRRRESYADMMLCDV</sequence>
<dbReference type="Gene3D" id="2.40.37.10">
    <property type="entry name" value="Lyase, Ornithine Decarboxylase, Chain A, domain 1"/>
    <property type="match status" value="1"/>
</dbReference>
<keyword evidence="3 5" id="KW-0663">Pyridoxal phosphate</keyword>
<dbReference type="SUPFAM" id="SSF50621">
    <property type="entry name" value="Alanine racemase C-terminal domain-like"/>
    <property type="match status" value="1"/>
</dbReference>
<evidence type="ECO:0000259" key="6">
    <source>
        <dbReference type="Pfam" id="PF02784"/>
    </source>
</evidence>
<keyword evidence="2" id="KW-0210">Decarboxylase</keyword>
<dbReference type="Proteomes" id="UP001174909">
    <property type="component" value="Unassembled WGS sequence"/>
</dbReference>
<protein>
    <submittedName>
        <fullName evidence="7">Diaminopimelate decarboxylase</fullName>
    </submittedName>
</protein>
<dbReference type="PRINTS" id="PR01181">
    <property type="entry name" value="DAPDCRBXLASE"/>
</dbReference>
<dbReference type="GO" id="GO:0008836">
    <property type="term" value="F:diaminopimelate decarboxylase activity"/>
    <property type="evidence" value="ECO:0007669"/>
    <property type="project" value="InterPro"/>
</dbReference>
<organism evidence="7 8">
    <name type="scientific">Geodia barretti</name>
    <name type="common">Barrett's horny sponge</name>
    <dbReference type="NCBI Taxonomy" id="519541"/>
    <lineage>
        <taxon>Eukaryota</taxon>
        <taxon>Metazoa</taxon>
        <taxon>Porifera</taxon>
        <taxon>Demospongiae</taxon>
        <taxon>Heteroscleromorpha</taxon>
        <taxon>Tetractinellida</taxon>
        <taxon>Astrophorina</taxon>
        <taxon>Geodiidae</taxon>
        <taxon>Geodia</taxon>
    </lineage>
</organism>
<feature type="active site" description="Proton donor" evidence="5">
    <location>
        <position position="376"/>
    </location>
</feature>
<dbReference type="HAMAP" id="MF_02120">
    <property type="entry name" value="LysA"/>
    <property type="match status" value="1"/>
</dbReference>
<keyword evidence="8" id="KW-1185">Reference proteome</keyword>
<dbReference type="Gene3D" id="3.20.20.10">
    <property type="entry name" value="Alanine racemase"/>
    <property type="match status" value="1"/>
</dbReference>